<keyword evidence="7" id="KW-1185">Reference proteome</keyword>
<dbReference type="InterPro" id="IPR029063">
    <property type="entry name" value="SAM-dependent_MTases_sf"/>
</dbReference>
<proteinExistence type="inferred from homology"/>
<protein>
    <recommendedName>
        <fullName evidence="2">carnosine N-methyltransferase</fullName>
        <ecNumber evidence="2">2.1.1.22</ecNumber>
    </recommendedName>
</protein>
<sequence>MSEYDISETEALGNVLCAYRNYGNYALREYYEPRLAKWEALHPSQRKLIPYYEEFLEMLQAAILHNAKFLRVVTDFAEQMMGIPIGESKVVNRFSMDKVVSMFSQLYREWSPEAQKERNISLDRMLPILRNFSSTEVKADGPLSVLVPGVGTGRMIADMVNEGYFSEGNEYSYHMLVMSMYMLNSGQSKGSLSIYPFIHTNSHWKDRQTMLKQVKIPDFDICAKLSGTNLMRISMGSFVDCFGPNQNIWGSSHYHINQEMQITRLEVQSSKDVVVTNFFIDTSSNILDYLLTIQHVLRPGGLWINFGPLVYHQENEDETDICYEIDQFSGLRTDHKKIPMKGIELTFDEIIEAATKLNFELLQQEDNIISGYGEPPDQNGMPGYRCAFWVMKLRHK</sequence>
<dbReference type="EMBL" id="JBEVYD010000004">
    <property type="protein sequence ID" value="KAL3233705.1"/>
    <property type="molecule type" value="Genomic_DNA"/>
</dbReference>
<dbReference type="SUPFAM" id="SSF53335">
    <property type="entry name" value="S-adenosyl-L-methionine-dependent methyltransferases"/>
    <property type="match status" value="1"/>
</dbReference>
<evidence type="ECO:0000313" key="7">
    <source>
        <dbReference type="Proteomes" id="UP001623330"/>
    </source>
</evidence>
<accession>A0ABR4NXS0</accession>
<organism evidence="6 7">
    <name type="scientific">Nakaseomyces bracarensis</name>
    <dbReference type="NCBI Taxonomy" id="273131"/>
    <lineage>
        <taxon>Eukaryota</taxon>
        <taxon>Fungi</taxon>
        <taxon>Dikarya</taxon>
        <taxon>Ascomycota</taxon>
        <taxon>Saccharomycotina</taxon>
        <taxon>Saccharomycetes</taxon>
        <taxon>Saccharomycetales</taxon>
        <taxon>Saccharomycetaceae</taxon>
        <taxon>Nakaseomyces</taxon>
    </lineage>
</organism>
<dbReference type="InterPro" id="IPR012901">
    <property type="entry name" value="CARME"/>
</dbReference>
<keyword evidence="5" id="KW-0949">S-adenosyl-L-methionine</keyword>
<dbReference type="PANTHER" id="PTHR12303:SF6">
    <property type="entry name" value="CARNOSINE N-METHYLTRANSFERASE"/>
    <property type="match status" value="1"/>
</dbReference>
<comment type="caution">
    <text evidence="6">The sequence shown here is derived from an EMBL/GenBank/DDBJ whole genome shotgun (WGS) entry which is preliminary data.</text>
</comment>
<evidence type="ECO:0000256" key="5">
    <source>
        <dbReference type="ARBA" id="ARBA00022691"/>
    </source>
</evidence>
<name>A0ABR4NXS0_9SACH</name>
<evidence type="ECO:0000313" key="6">
    <source>
        <dbReference type="EMBL" id="KAL3233705.1"/>
    </source>
</evidence>
<reference evidence="6 7" key="1">
    <citation type="submission" date="2024-05" db="EMBL/GenBank/DDBJ databases">
        <title>Long read based assembly of the Candida bracarensis genome reveals expanded adhesin content.</title>
        <authorList>
            <person name="Marcet-Houben M."/>
            <person name="Ksiezopolska E."/>
            <person name="Gabaldon T."/>
        </authorList>
    </citation>
    <scope>NUCLEOTIDE SEQUENCE [LARGE SCALE GENOMIC DNA]</scope>
    <source>
        <strain evidence="6 7">CBM6</strain>
    </source>
</reference>
<evidence type="ECO:0000256" key="1">
    <source>
        <dbReference type="ARBA" id="ARBA00010086"/>
    </source>
</evidence>
<dbReference type="EC" id="2.1.1.22" evidence="2"/>
<dbReference type="SMART" id="SM01296">
    <property type="entry name" value="N2227"/>
    <property type="match status" value="1"/>
</dbReference>
<evidence type="ECO:0000256" key="3">
    <source>
        <dbReference type="ARBA" id="ARBA00022603"/>
    </source>
</evidence>
<gene>
    <name evidence="6" type="ORF">RNJ44_03745</name>
</gene>
<dbReference type="Proteomes" id="UP001623330">
    <property type="component" value="Unassembled WGS sequence"/>
</dbReference>
<keyword evidence="4" id="KW-0808">Transferase</keyword>
<dbReference type="Pfam" id="PF07942">
    <property type="entry name" value="CARME"/>
    <property type="match status" value="1"/>
</dbReference>
<keyword evidence="3" id="KW-0489">Methyltransferase</keyword>
<evidence type="ECO:0000256" key="2">
    <source>
        <dbReference type="ARBA" id="ARBA00012003"/>
    </source>
</evidence>
<comment type="similarity">
    <text evidence="1">Belongs to the carnosine N-methyltransferase family.</text>
</comment>
<dbReference type="PANTHER" id="PTHR12303">
    <property type="entry name" value="CARNOSINE N-METHYLTRANSFERASE"/>
    <property type="match status" value="1"/>
</dbReference>
<evidence type="ECO:0000256" key="4">
    <source>
        <dbReference type="ARBA" id="ARBA00022679"/>
    </source>
</evidence>